<organism evidence="1">
    <name type="scientific">Arundo donax</name>
    <name type="common">Giant reed</name>
    <name type="synonym">Donax arundinaceus</name>
    <dbReference type="NCBI Taxonomy" id="35708"/>
    <lineage>
        <taxon>Eukaryota</taxon>
        <taxon>Viridiplantae</taxon>
        <taxon>Streptophyta</taxon>
        <taxon>Embryophyta</taxon>
        <taxon>Tracheophyta</taxon>
        <taxon>Spermatophyta</taxon>
        <taxon>Magnoliopsida</taxon>
        <taxon>Liliopsida</taxon>
        <taxon>Poales</taxon>
        <taxon>Poaceae</taxon>
        <taxon>PACMAD clade</taxon>
        <taxon>Arundinoideae</taxon>
        <taxon>Arundineae</taxon>
        <taxon>Arundo</taxon>
    </lineage>
</organism>
<proteinExistence type="predicted"/>
<dbReference type="EMBL" id="GBRH01164047">
    <property type="protein sequence ID" value="JAE33849.1"/>
    <property type="molecule type" value="Transcribed_RNA"/>
</dbReference>
<reference evidence="1" key="1">
    <citation type="submission" date="2014-09" db="EMBL/GenBank/DDBJ databases">
        <authorList>
            <person name="Magalhaes I.L.F."/>
            <person name="Oliveira U."/>
            <person name="Santos F.R."/>
            <person name="Vidigal T.H.D.A."/>
            <person name="Brescovit A.D."/>
            <person name="Santos A.J."/>
        </authorList>
    </citation>
    <scope>NUCLEOTIDE SEQUENCE</scope>
    <source>
        <tissue evidence="1">Shoot tissue taken approximately 20 cm above the soil surface</tissue>
    </source>
</reference>
<evidence type="ECO:0000313" key="1">
    <source>
        <dbReference type="EMBL" id="JAE33849.1"/>
    </source>
</evidence>
<dbReference type="AlphaFoldDB" id="A0A0A9HDF5"/>
<reference evidence="1" key="2">
    <citation type="journal article" date="2015" name="Data Brief">
        <title>Shoot transcriptome of the giant reed, Arundo donax.</title>
        <authorList>
            <person name="Barrero R.A."/>
            <person name="Guerrero F.D."/>
            <person name="Moolhuijzen P."/>
            <person name="Goolsby J.A."/>
            <person name="Tidwell J."/>
            <person name="Bellgard S.E."/>
            <person name="Bellgard M.I."/>
        </authorList>
    </citation>
    <scope>NUCLEOTIDE SEQUENCE</scope>
    <source>
        <tissue evidence="1">Shoot tissue taken approximately 20 cm above the soil surface</tissue>
    </source>
</reference>
<sequence>MTTVQSPSKLSFFQLSACLLKIIENSYIVRLRQSTYANRRSVDAR</sequence>
<protein>
    <submittedName>
        <fullName evidence="1">Uncharacterized protein</fullName>
    </submittedName>
</protein>
<name>A0A0A9HDF5_ARUDO</name>
<accession>A0A0A9HDF5</accession>